<evidence type="ECO:0000313" key="2">
    <source>
        <dbReference type="WBParaSite" id="ALUE_0001829401-mRNA-1"/>
    </source>
</evidence>
<dbReference type="WBParaSite" id="ALUE_0001829401-mRNA-1">
    <property type="protein sequence ID" value="ALUE_0001829401-mRNA-1"/>
    <property type="gene ID" value="ALUE_0001829401"/>
</dbReference>
<sequence>MGVNVILVALCVLLAFLIYWLFRSTNFIALLFAFFGWSRLEENDIDTNEHSVFDTHSYKHSYQHDRLTLLAYPTLSPSKRQTLPAHDIQSMPAETLTDEHDSHIATDTEMSDSKTPVMIDLDSQLKFSSTAPGRSLFSEDEDSDKSVIGTIRRAISTESVASTISTLTESTNDDPSIQITLCYERGEQMFRTQLSRLFDPPQVASLYLIFYLLPHPKPLWRTEV</sequence>
<dbReference type="AlphaFoldDB" id="A0A9J2Q9V4"/>
<proteinExistence type="predicted"/>
<protein>
    <submittedName>
        <fullName evidence="2">UBX domain-containing protein</fullName>
    </submittedName>
</protein>
<dbReference type="Proteomes" id="UP000036681">
    <property type="component" value="Unplaced"/>
</dbReference>
<organism evidence="1 2">
    <name type="scientific">Ascaris lumbricoides</name>
    <name type="common">Giant roundworm</name>
    <dbReference type="NCBI Taxonomy" id="6252"/>
    <lineage>
        <taxon>Eukaryota</taxon>
        <taxon>Metazoa</taxon>
        <taxon>Ecdysozoa</taxon>
        <taxon>Nematoda</taxon>
        <taxon>Chromadorea</taxon>
        <taxon>Rhabditida</taxon>
        <taxon>Spirurina</taxon>
        <taxon>Ascaridomorpha</taxon>
        <taxon>Ascaridoidea</taxon>
        <taxon>Ascarididae</taxon>
        <taxon>Ascaris</taxon>
    </lineage>
</organism>
<keyword evidence="1" id="KW-1185">Reference proteome</keyword>
<reference evidence="2" key="1">
    <citation type="submission" date="2023-03" db="UniProtKB">
        <authorList>
            <consortium name="WormBaseParasite"/>
        </authorList>
    </citation>
    <scope>IDENTIFICATION</scope>
</reference>
<name>A0A9J2Q9V4_ASCLU</name>
<evidence type="ECO:0000313" key="1">
    <source>
        <dbReference type="Proteomes" id="UP000036681"/>
    </source>
</evidence>
<accession>A0A9J2Q9V4</accession>